<name>A0A151QYS7_CAJCA</name>
<reference evidence="1" key="1">
    <citation type="journal article" date="2012" name="Nat. Biotechnol.">
        <title>Draft genome sequence of pigeonpea (Cajanus cajan), an orphan legume crop of resource-poor farmers.</title>
        <authorList>
            <person name="Varshney R.K."/>
            <person name="Chen W."/>
            <person name="Li Y."/>
            <person name="Bharti A.K."/>
            <person name="Saxena R.K."/>
            <person name="Schlueter J.A."/>
            <person name="Donoghue M.T."/>
            <person name="Azam S."/>
            <person name="Fan G."/>
            <person name="Whaley A.M."/>
            <person name="Farmer A.D."/>
            <person name="Sheridan J."/>
            <person name="Iwata A."/>
            <person name="Tuteja R."/>
            <person name="Penmetsa R.V."/>
            <person name="Wu W."/>
            <person name="Upadhyaya H.D."/>
            <person name="Yang S.P."/>
            <person name="Shah T."/>
            <person name="Saxena K.B."/>
            <person name="Michael T."/>
            <person name="McCombie W.R."/>
            <person name="Yang B."/>
            <person name="Zhang G."/>
            <person name="Yang H."/>
            <person name="Wang J."/>
            <person name="Spillane C."/>
            <person name="Cook D.R."/>
            <person name="May G.D."/>
            <person name="Xu X."/>
            <person name="Jackson S.A."/>
        </authorList>
    </citation>
    <scope>NUCLEOTIDE SEQUENCE [LARGE SCALE GENOMIC DNA]</scope>
</reference>
<keyword evidence="2" id="KW-1185">Reference proteome</keyword>
<gene>
    <name evidence="1" type="ORF">KK1_043522</name>
</gene>
<dbReference type="EMBL" id="KQ484382">
    <property type="protein sequence ID" value="KYP35436.1"/>
    <property type="molecule type" value="Genomic_DNA"/>
</dbReference>
<proteinExistence type="predicted"/>
<dbReference type="AlphaFoldDB" id="A0A151QYS7"/>
<accession>A0A151QYS7</accession>
<dbReference type="OMA" id="TTPMEPH"/>
<evidence type="ECO:0000313" key="2">
    <source>
        <dbReference type="Proteomes" id="UP000075243"/>
    </source>
</evidence>
<dbReference type="Proteomes" id="UP000075243">
    <property type="component" value="Unassembled WGS sequence"/>
</dbReference>
<organism evidence="1 2">
    <name type="scientific">Cajanus cajan</name>
    <name type="common">Pigeon pea</name>
    <name type="synonym">Cajanus indicus</name>
    <dbReference type="NCBI Taxonomy" id="3821"/>
    <lineage>
        <taxon>Eukaryota</taxon>
        <taxon>Viridiplantae</taxon>
        <taxon>Streptophyta</taxon>
        <taxon>Embryophyta</taxon>
        <taxon>Tracheophyta</taxon>
        <taxon>Spermatophyta</taxon>
        <taxon>Magnoliopsida</taxon>
        <taxon>eudicotyledons</taxon>
        <taxon>Gunneridae</taxon>
        <taxon>Pentapetalae</taxon>
        <taxon>rosids</taxon>
        <taxon>fabids</taxon>
        <taxon>Fabales</taxon>
        <taxon>Fabaceae</taxon>
        <taxon>Papilionoideae</taxon>
        <taxon>50 kb inversion clade</taxon>
        <taxon>NPAAA clade</taxon>
        <taxon>indigoferoid/millettioid clade</taxon>
        <taxon>Phaseoleae</taxon>
        <taxon>Cajanus</taxon>
    </lineage>
</organism>
<evidence type="ECO:0000313" key="1">
    <source>
        <dbReference type="EMBL" id="KYP35436.1"/>
    </source>
</evidence>
<evidence type="ECO:0008006" key="3">
    <source>
        <dbReference type="Google" id="ProtNLM"/>
    </source>
</evidence>
<dbReference type="Gramene" id="C.cajan_41330.t">
    <property type="protein sequence ID" value="C.cajan_41330.t.cds1"/>
    <property type="gene ID" value="C.cajan_41330"/>
</dbReference>
<protein>
    <recommendedName>
        <fullName evidence="3">Retrovirus-related Pol polyprotein from transposon TNT 1-94</fullName>
    </recommendedName>
</protein>
<sequence length="101" mass="11684">MENSKPMSTPMFQKLMLCKEDGAEKVNEAEFRSLVGCLMCLVTTRPNILQAVSLLSKFKHVSKVHLQADKRVLRYVKGTLDYGVRFKYDQEFNFHGFFDSD</sequence>
<dbReference type="PANTHER" id="PTHR11439">
    <property type="entry name" value="GAG-POL-RELATED RETROTRANSPOSON"/>
    <property type="match status" value="1"/>
</dbReference>
<dbReference type="PANTHER" id="PTHR11439:SF503">
    <property type="entry name" value="CYSTEINE-RICH RLK (RECEPTOR-LIKE PROTEIN KINASE) 8"/>
    <property type="match status" value="1"/>
</dbReference>